<feature type="chain" id="PRO_5024411336" evidence="2">
    <location>
        <begin position="30"/>
        <end position="305"/>
    </location>
</feature>
<keyword evidence="2" id="KW-0732">Signal</keyword>
<evidence type="ECO:0000256" key="2">
    <source>
        <dbReference type="SAM" id="SignalP"/>
    </source>
</evidence>
<dbReference type="RefSeq" id="WP_138086109.1">
    <property type="nucleotide sequence ID" value="NZ_VAUV01000007.1"/>
</dbReference>
<keyword evidence="1" id="KW-0472">Membrane</keyword>
<reference evidence="3 4" key="1">
    <citation type="submission" date="2019-05" db="EMBL/GenBank/DDBJ databases">
        <title>Verrucobacter flavum gen. nov., sp. nov. a new member of the family Verrucomicrobiaceae.</title>
        <authorList>
            <person name="Szuroczki S."/>
            <person name="Abbaszade G."/>
            <person name="Szabo A."/>
            <person name="Felfoldi T."/>
            <person name="Schumann P."/>
            <person name="Boka K."/>
            <person name="Keki Z."/>
            <person name="Toumi M."/>
            <person name="Toth E."/>
        </authorList>
    </citation>
    <scope>NUCLEOTIDE SEQUENCE [LARGE SCALE GENOMIC DNA]</scope>
    <source>
        <strain evidence="3 4">MG-N-17</strain>
    </source>
</reference>
<name>A0A5R8KEA0_9BACT</name>
<organism evidence="3 4">
    <name type="scientific">Phragmitibacter flavus</name>
    <dbReference type="NCBI Taxonomy" id="2576071"/>
    <lineage>
        <taxon>Bacteria</taxon>
        <taxon>Pseudomonadati</taxon>
        <taxon>Verrucomicrobiota</taxon>
        <taxon>Verrucomicrobiia</taxon>
        <taxon>Verrucomicrobiales</taxon>
        <taxon>Verrucomicrobiaceae</taxon>
        <taxon>Phragmitibacter</taxon>
    </lineage>
</organism>
<evidence type="ECO:0000313" key="4">
    <source>
        <dbReference type="Proteomes" id="UP000306196"/>
    </source>
</evidence>
<dbReference type="InterPro" id="IPR013424">
    <property type="entry name" value="Ice-binding_C"/>
</dbReference>
<dbReference type="OrthoDB" id="2582440at2"/>
<dbReference type="SUPFAM" id="SSF101898">
    <property type="entry name" value="NHL repeat"/>
    <property type="match status" value="1"/>
</dbReference>
<dbReference type="AlphaFoldDB" id="A0A5R8KEA0"/>
<protein>
    <submittedName>
        <fullName evidence="3">PEP-CTERM sorting domain-containing protein</fullName>
    </submittedName>
</protein>
<keyword evidence="1" id="KW-1133">Transmembrane helix</keyword>
<proteinExistence type="predicted"/>
<evidence type="ECO:0000313" key="3">
    <source>
        <dbReference type="EMBL" id="TLD70636.1"/>
    </source>
</evidence>
<keyword evidence="1" id="KW-0812">Transmembrane</keyword>
<dbReference type="EMBL" id="VAUV01000007">
    <property type="protein sequence ID" value="TLD70636.1"/>
    <property type="molecule type" value="Genomic_DNA"/>
</dbReference>
<comment type="caution">
    <text evidence="3">The sequence shown here is derived from an EMBL/GenBank/DDBJ whole genome shotgun (WGS) entry which is preliminary data.</text>
</comment>
<dbReference type="Proteomes" id="UP000306196">
    <property type="component" value="Unassembled WGS sequence"/>
</dbReference>
<gene>
    <name evidence="3" type="ORF">FEM03_09970</name>
</gene>
<feature type="transmembrane region" description="Helical" evidence="1">
    <location>
        <begin position="273"/>
        <end position="296"/>
    </location>
</feature>
<dbReference type="NCBIfam" id="TIGR02595">
    <property type="entry name" value="PEP_CTERM"/>
    <property type="match status" value="1"/>
</dbReference>
<evidence type="ECO:0000256" key="1">
    <source>
        <dbReference type="SAM" id="Phobius"/>
    </source>
</evidence>
<keyword evidence="4" id="KW-1185">Reference proteome</keyword>
<feature type="signal peptide" evidence="2">
    <location>
        <begin position="1"/>
        <end position="29"/>
    </location>
</feature>
<sequence length="305" mass="31937">MSTTMKIQVFNFCSVAAFGIFCAASSVSAQSYIGHATDNVISLIDTATGASSTFYSGTGMNLNGLAWSEANQRFYVIDTTDPAGQRFYSIDPLDPMASLTDEGILLNSLGNQLAFPVYGATIDNSGSGLYLGIVTTSSILSTWTLDGGNAVSQTTLNLGSTGWSGLQLGDLSIDGNGALWISATNINITQTALLRYSSVAAAIAGNAPTVFHFNTSSAASLMNGLGYDPLTDTLHGFRAVNGSFFEIDQTTAVVSVINNTNPLFDLQGDLSDAFVAAVPEPSSALFTAVAGMIILLRRRRPGFAR</sequence>
<accession>A0A5R8KEA0</accession>